<gene>
    <name evidence="3" type="ORF">PCAMFM013_S004g000224</name>
</gene>
<feature type="compositionally biased region" description="Acidic residues" evidence="1">
    <location>
        <begin position="246"/>
        <end position="263"/>
    </location>
</feature>
<dbReference type="AlphaFoldDB" id="A0A0G4P1W5"/>
<evidence type="ECO:0000256" key="1">
    <source>
        <dbReference type="SAM" id="MobiDB-lite"/>
    </source>
</evidence>
<organism evidence="3 4">
    <name type="scientific">Penicillium camemberti (strain FM 013)</name>
    <dbReference type="NCBI Taxonomy" id="1429867"/>
    <lineage>
        <taxon>Eukaryota</taxon>
        <taxon>Fungi</taxon>
        <taxon>Dikarya</taxon>
        <taxon>Ascomycota</taxon>
        <taxon>Pezizomycotina</taxon>
        <taxon>Eurotiomycetes</taxon>
        <taxon>Eurotiomycetidae</taxon>
        <taxon>Eurotiales</taxon>
        <taxon>Aspergillaceae</taxon>
        <taxon>Penicillium</taxon>
    </lineage>
</organism>
<proteinExistence type="predicted"/>
<keyword evidence="4" id="KW-1185">Reference proteome</keyword>
<dbReference type="EMBL" id="HG793137">
    <property type="protein sequence ID" value="CRL20284.1"/>
    <property type="molecule type" value="Genomic_DNA"/>
</dbReference>
<dbReference type="PROSITE" id="PS50181">
    <property type="entry name" value="FBOX"/>
    <property type="match status" value="1"/>
</dbReference>
<sequence length="399" mass="45536">MELRLDPEELSWGQDFANSREPAKMLKIIAKSPRSLETGIVDIEVKPVPEPIRPKEKATEDLGNMRRLPNEIFDMIINKLDVPSAISLSYVNRIANELVQKSPVAFLRQWAPGMPKILKKTQIHKNWSIHELKEAIMREKCVVCGASSVQLYLPTMERICHPCLHENHSYWCLPIEKAAIIFGLDLPDLINSQTMFLPRLSRNESDLGDLGAWVIPVRLALIKALQLYGTRRGIKHAVEGTVPSTDGEEESGTPDDDDDDDDDDEEFVVENLYDIYRAAPLNSPNSVKLRLLISMGNYHQYAHHHEVACRVSVVNRDNTRKIHYSCRGCIAMLTHPKTESISDSHMKMMRLDPALDKYERSFAIFRRAFSVWTEADMIEHIRSECIGGWFLLHAEGQNE</sequence>
<dbReference type="Proteomes" id="UP000053732">
    <property type="component" value="Unassembled WGS sequence"/>
</dbReference>
<dbReference type="Pfam" id="PF00646">
    <property type="entry name" value="F-box"/>
    <property type="match status" value="1"/>
</dbReference>
<accession>A0A0G4P1W5</accession>
<evidence type="ECO:0000313" key="3">
    <source>
        <dbReference type="EMBL" id="CRL20284.1"/>
    </source>
</evidence>
<evidence type="ECO:0000259" key="2">
    <source>
        <dbReference type="PROSITE" id="PS50181"/>
    </source>
</evidence>
<reference evidence="3 4" key="1">
    <citation type="journal article" date="2014" name="Nat. Commun.">
        <title>Multiple recent horizontal transfers of a large genomic region in cheese making fungi.</title>
        <authorList>
            <person name="Cheeseman K."/>
            <person name="Ropars J."/>
            <person name="Renault P."/>
            <person name="Dupont J."/>
            <person name="Gouzy J."/>
            <person name="Branca A."/>
            <person name="Abraham A.L."/>
            <person name="Ceppi M."/>
            <person name="Conseiller E."/>
            <person name="Debuchy R."/>
            <person name="Malagnac F."/>
            <person name="Goarin A."/>
            <person name="Silar P."/>
            <person name="Lacoste S."/>
            <person name="Sallet E."/>
            <person name="Bensimon A."/>
            <person name="Giraud T."/>
            <person name="Brygoo Y."/>
        </authorList>
    </citation>
    <scope>NUCLEOTIDE SEQUENCE [LARGE SCALE GENOMIC DNA]</scope>
    <source>
        <strain evidence="4">FM 013</strain>
    </source>
</reference>
<feature type="domain" description="F-box" evidence="2">
    <location>
        <begin position="62"/>
        <end position="109"/>
    </location>
</feature>
<evidence type="ECO:0000313" key="4">
    <source>
        <dbReference type="Proteomes" id="UP000053732"/>
    </source>
</evidence>
<dbReference type="STRING" id="1429867.A0A0G4P1W5"/>
<name>A0A0G4P1W5_PENC3</name>
<feature type="region of interest" description="Disordered" evidence="1">
    <location>
        <begin position="238"/>
        <end position="263"/>
    </location>
</feature>
<protein>
    <submittedName>
        <fullName evidence="3">Cyclin-like F-box</fullName>
    </submittedName>
</protein>
<dbReference type="InterPro" id="IPR001810">
    <property type="entry name" value="F-box_dom"/>
</dbReference>